<accession>A0A439CZ02</accession>
<dbReference type="AlphaFoldDB" id="A0A439CZ02"/>
<evidence type="ECO:0000256" key="1">
    <source>
        <dbReference type="SAM" id="MobiDB-lite"/>
    </source>
</evidence>
<feature type="region of interest" description="Disordered" evidence="1">
    <location>
        <begin position="162"/>
        <end position="183"/>
    </location>
</feature>
<reference evidence="2 3" key="1">
    <citation type="submission" date="2018-12" db="EMBL/GenBank/DDBJ databases">
        <title>Draft genome sequence of Xylaria grammica IHI A82.</title>
        <authorList>
            <person name="Buettner E."/>
            <person name="Kellner H."/>
        </authorList>
    </citation>
    <scope>NUCLEOTIDE SEQUENCE [LARGE SCALE GENOMIC DNA]</scope>
    <source>
        <strain evidence="2 3">IHI A82</strain>
    </source>
</reference>
<organism evidence="2 3">
    <name type="scientific">Xylaria grammica</name>
    <dbReference type="NCBI Taxonomy" id="363999"/>
    <lineage>
        <taxon>Eukaryota</taxon>
        <taxon>Fungi</taxon>
        <taxon>Dikarya</taxon>
        <taxon>Ascomycota</taxon>
        <taxon>Pezizomycotina</taxon>
        <taxon>Sordariomycetes</taxon>
        <taxon>Xylariomycetidae</taxon>
        <taxon>Xylariales</taxon>
        <taxon>Xylariaceae</taxon>
        <taxon>Xylaria</taxon>
    </lineage>
</organism>
<sequence>MASSEKRMREDATLLSLARAYISDDRRGGKLPTSMTSQFPANEAAAQPVRAVPVPVPVPVPVRFWDGVERALQICDFLMRDRDAAAAGSASTSAMSSWRDQPACGAVAMLAVLSGFVCRAKGEDDEDDDYEDGGGWDDSVSDYELLESDDMSEGDLLEDAVSEGEHTIWYGDAQGPTPPTRRRLTVIPDEEDVSVIMVEDEEEH</sequence>
<dbReference type="Proteomes" id="UP000286045">
    <property type="component" value="Unassembled WGS sequence"/>
</dbReference>
<evidence type="ECO:0000313" key="2">
    <source>
        <dbReference type="EMBL" id="RWA07267.1"/>
    </source>
</evidence>
<keyword evidence="3" id="KW-1185">Reference proteome</keyword>
<protein>
    <submittedName>
        <fullName evidence="2">Uncharacterized protein</fullName>
    </submittedName>
</protein>
<gene>
    <name evidence="2" type="ORF">EKO27_g7839</name>
</gene>
<dbReference type="EMBL" id="RYZI01000271">
    <property type="protein sequence ID" value="RWA07267.1"/>
    <property type="molecule type" value="Genomic_DNA"/>
</dbReference>
<proteinExistence type="predicted"/>
<evidence type="ECO:0000313" key="3">
    <source>
        <dbReference type="Proteomes" id="UP000286045"/>
    </source>
</evidence>
<comment type="caution">
    <text evidence="2">The sequence shown here is derived from an EMBL/GenBank/DDBJ whole genome shotgun (WGS) entry which is preliminary data.</text>
</comment>
<name>A0A439CZ02_9PEZI</name>